<evidence type="ECO:0000313" key="1">
    <source>
        <dbReference type="EMBL" id="KAE8349012.1"/>
    </source>
</evidence>
<sequence>MKFTTSTKQFTLRYVPKHVISPIASRYLASPINPIRFKIQHLYAQRDRNTLWWRVSVQHLQQHKRVVRSWCARRVRLAFRRALKERGFDAEGQRIGSDMDGNIGTSEGKNDNLIGSIDIYVRSQCVQEAYSVVQADMNSLVDSLLLHRKNKEDQMEKTVKSAE</sequence>
<gene>
    <name evidence="1" type="ORF">BDV28DRAFT_142097</name>
</gene>
<name>A0A5N6YU47_9EURO</name>
<keyword evidence="2" id="KW-1185">Reference proteome</keyword>
<proteinExistence type="predicted"/>
<protein>
    <submittedName>
        <fullName evidence="1">Uncharacterized protein</fullName>
    </submittedName>
</protein>
<dbReference type="AlphaFoldDB" id="A0A5N6YU47"/>
<accession>A0A5N6YU47</accession>
<dbReference type="OrthoDB" id="5238363at2759"/>
<evidence type="ECO:0000313" key="2">
    <source>
        <dbReference type="Proteomes" id="UP000327118"/>
    </source>
</evidence>
<organism evidence="1 2">
    <name type="scientific">Aspergillus coremiiformis</name>
    <dbReference type="NCBI Taxonomy" id="138285"/>
    <lineage>
        <taxon>Eukaryota</taxon>
        <taxon>Fungi</taxon>
        <taxon>Dikarya</taxon>
        <taxon>Ascomycota</taxon>
        <taxon>Pezizomycotina</taxon>
        <taxon>Eurotiomycetes</taxon>
        <taxon>Eurotiomycetidae</taxon>
        <taxon>Eurotiales</taxon>
        <taxon>Aspergillaceae</taxon>
        <taxon>Aspergillus</taxon>
        <taxon>Aspergillus subgen. Circumdati</taxon>
    </lineage>
</organism>
<dbReference type="EMBL" id="ML739359">
    <property type="protein sequence ID" value="KAE8349012.1"/>
    <property type="molecule type" value="Genomic_DNA"/>
</dbReference>
<reference evidence="2" key="1">
    <citation type="submission" date="2019-04" db="EMBL/GenBank/DDBJ databases">
        <title>Friends and foes A comparative genomics studyof 23 Aspergillus species from section Flavi.</title>
        <authorList>
            <consortium name="DOE Joint Genome Institute"/>
            <person name="Kjaerbolling I."/>
            <person name="Vesth T."/>
            <person name="Frisvad J.C."/>
            <person name="Nybo J.L."/>
            <person name="Theobald S."/>
            <person name="Kildgaard S."/>
            <person name="Isbrandt T."/>
            <person name="Kuo A."/>
            <person name="Sato A."/>
            <person name="Lyhne E.K."/>
            <person name="Kogle M.E."/>
            <person name="Wiebenga A."/>
            <person name="Kun R.S."/>
            <person name="Lubbers R.J."/>
            <person name="Makela M.R."/>
            <person name="Barry K."/>
            <person name="Chovatia M."/>
            <person name="Clum A."/>
            <person name="Daum C."/>
            <person name="Haridas S."/>
            <person name="He G."/>
            <person name="LaButti K."/>
            <person name="Lipzen A."/>
            <person name="Mondo S."/>
            <person name="Riley R."/>
            <person name="Salamov A."/>
            <person name="Simmons B.A."/>
            <person name="Magnuson J.K."/>
            <person name="Henrissat B."/>
            <person name="Mortensen U.H."/>
            <person name="Larsen T.O."/>
            <person name="Devries R.P."/>
            <person name="Grigoriev I.V."/>
            <person name="Machida M."/>
            <person name="Baker S.E."/>
            <person name="Andersen M.R."/>
        </authorList>
    </citation>
    <scope>NUCLEOTIDE SEQUENCE [LARGE SCALE GENOMIC DNA]</scope>
    <source>
        <strain evidence="2">CBS 553.77</strain>
    </source>
</reference>
<dbReference type="Proteomes" id="UP000327118">
    <property type="component" value="Unassembled WGS sequence"/>
</dbReference>